<dbReference type="Proteomes" id="UP000654075">
    <property type="component" value="Unassembled WGS sequence"/>
</dbReference>
<feature type="non-terminal residue" evidence="1">
    <location>
        <position position="203"/>
    </location>
</feature>
<keyword evidence="2" id="KW-1185">Reference proteome</keyword>
<accession>A0A813FIJ3</accession>
<evidence type="ECO:0000313" key="1">
    <source>
        <dbReference type="EMBL" id="CAE8611761.1"/>
    </source>
</evidence>
<feature type="non-terminal residue" evidence="1">
    <location>
        <position position="1"/>
    </location>
</feature>
<proteinExistence type="predicted"/>
<dbReference type="CDD" id="cd01763">
    <property type="entry name" value="Ubl_SUMO_like"/>
    <property type="match status" value="1"/>
</dbReference>
<organism evidence="1 2">
    <name type="scientific">Polarella glacialis</name>
    <name type="common">Dinoflagellate</name>
    <dbReference type="NCBI Taxonomy" id="89957"/>
    <lineage>
        <taxon>Eukaryota</taxon>
        <taxon>Sar</taxon>
        <taxon>Alveolata</taxon>
        <taxon>Dinophyceae</taxon>
        <taxon>Suessiales</taxon>
        <taxon>Suessiaceae</taxon>
        <taxon>Polarella</taxon>
    </lineage>
</organism>
<dbReference type="SUPFAM" id="SSF54236">
    <property type="entry name" value="Ubiquitin-like"/>
    <property type="match status" value="1"/>
</dbReference>
<dbReference type="InterPro" id="IPR029071">
    <property type="entry name" value="Ubiquitin-like_domsf"/>
</dbReference>
<evidence type="ECO:0000313" key="2">
    <source>
        <dbReference type="Proteomes" id="UP000654075"/>
    </source>
</evidence>
<comment type="caution">
    <text evidence="1">The sequence shown here is derived from an EMBL/GenBank/DDBJ whole genome shotgun (WGS) entry which is preliminary data.</text>
</comment>
<sequence length="203" mass="21656">SSKVTIEVRALGEGGTNVINFNAKPEAAFEKMMKAWSNYHGIPVDQVRFVYGGTVELRAEQSPQELGWLPADQGAGPYIVVAQPVAPVPAVAAVEDVPTSAPLPSEGPLPTAPFPAEVLKAAQDAPFPAEALKASQDAPSSSEKSLLEPTTTLLQEPTMPTCDGSVEVKVVADGESGMNELQFKMKLSTPFRKMMQRWCSHHG</sequence>
<reference evidence="1" key="1">
    <citation type="submission" date="2021-02" db="EMBL/GenBank/DDBJ databases">
        <authorList>
            <person name="Dougan E. K."/>
            <person name="Rhodes N."/>
            <person name="Thang M."/>
            <person name="Chan C."/>
        </authorList>
    </citation>
    <scope>NUCLEOTIDE SEQUENCE</scope>
</reference>
<dbReference type="Gene3D" id="3.10.20.90">
    <property type="entry name" value="Phosphatidylinositol 3-kinase Catalytic Subunit, Chain A, domain 1"/>
    <property type="match status" value="1"/>
</dbReference>
<dbReference type="EMBL" id="CAJNNV010025045">
    <property type="protein sequence ID" value="CAE8611761.1"/>
    <property type="molecule type" value="Genomic_DNA"/>
</dbReference>
<gene>
    <name evidence="1" type="ORF">PGLA1383_LOCUS29567</name>
</gene>
<dbReference type="AlphaFoldDB" id="A0A813FIJ3"/>
<evidence type="ECO:0008006" key="3">
    <source>
        <dbReference type="Google" id="ProtNLM"/>
    </source>
</evidence>
<protein>
    <recommendedName>
        <fullName evidence="3">Ubiquitin-like domain-containing protein</fullName>
    </recommendedName>
</protein>
<name>A0A813FIJ3_POLGL</name>